<dbReference type="SUPFAM" id="SSF46689">
    <property type="entry name" value="Homeodomain-like"/>
    <property type="match status" value="1"/>
</dbReference>
<evidence type="ECO:0000256" key="1">
    <source>
        <dbReference type="ARBA" id="ARBA00023015"/>
    </source>
</evidence>
<evidence type="ECO:0000256" key="5">
    <source>
        <dbReference type="SAM" id="MobiDB-lite"/>
    </source>
</evidence>
<feature type="DNA-binding region" description="H-T-H motif" evidence="4">
    <location>
        <begin position="93"/>
        <end position="112"/>
    </location>
</feature>
<dbReference type="Proteomes" id="UP000002213">
    <property type="component" value="Chromosome"/>
</dbReference>
<organism evidence="7 8">
    <name type="scientific">Actinosynnema mirum (strain ATCC 29888 / DSM 43827 / JCM 3225 / NBRC 14064 / NCIMB 13271 / NRRL B-12336 / IMRU 3971 / 101)</name>
    <dbReference type="NCBI Taxonomy" id="446462"/>
    <lineage>
        <taxon>Bacteria</taxon>
        <taxon>Bacillati</taxon>
        <taxon>Actinomycetota</taxon>
        <taxon>Actinomycetes</taxon>
        <taxon>Pseudonocardiales</taxon>
        <taxon>Pseudonocardiaceae</taxon>
        <taxon>Actinosynnema</taxon>
    </lineage>
</organism>
<dbReference type="GO" id="GO:0000976">
    <property type="term" value="F:transcription cis-regulatory region binding"/>
    <property type="evidence" value="ECO:0007669"/>
    <property type="project" value="TreeGrafter"/>
</dbReference>
<sequence>MYGYGVENSSSGVAETAETQVTGVGAGDAGVSAGARDAGVDVPHAAGESAAEAPARKPARRRNRRGEGAKLREEIVDAATAILDEEGDERLVTLRSVARRIGIAAPSIYPHFPDQPSIMMAVVRREFEALAGQLREARDREVDPRERLVAICLAYLEVARAHPGRYRTMFGGLWMPDLDTGSITAEELMSLGNEPLEVLVVALEACVEAGQATSDDLFADAVALWMGLHGLAHQRSVTRAFPWPDDIELRIIGALAHLTGTGDGTGSAAPQPVTPQPVTPESAGPQPVTPESAGP</sequence>
<name>C6WKY9_ACTMD</name>
<evidence type="ECO:0000256" key="2">
    <source>
        <dbReference type="ARBA" id="ARBA00023125"/>
    </source>
</evidence>
<keyword evidence="1" id="KW-0805">Transcription regulation</keyword>
<feature type="domain" description="HTH tetR-type" evidence="6">
    <location>
        <begin position="69"/>
        <end position="130"/>
    </location>
</feature>
<reference evidence="7 8" key="1">
    <citation type="journal article" date="2009" name="Stand. Genomic Sci.">
        <title>Complete genome sequence of Actinosynnema mirum type strain (101).</title>
        <authorList>
            <person name="Land M."/>
            <person name="Lapidus A."/>
            <person name="Mayilraj S."/>
            <person name="Chen F."/>
            <person name="Copeland A."/>
            <person name="Del Rio T.G."/>
            <person name="Nolan M."/>
            <person name="Lucas S."/>
            <person name="Tice H."/>
            <person name="Cheng J.F."/>
            <person name="Chertkov O."/>
            <person name="Bruce D."/>
            <person name="Goodwin L."/>
            <person name="Pitluck S."/>
            <person name="Rohde M."/>
            <person name="Goker M."/>
            <person name="Pati A."/>
            <person name="Ivanova N."/>
            <person name="Mavromatis K."/>
            <person name="Chen A."/>
            <person name="Palaniappan K."/>
            <person name="Hauser L."/>
            <person name="Chang Y.J."/>
            <person name="Jeffries C.C."/>
            <person name="Brettin T."/>
            <person name="Detter J.C."/>
            <person name="Han C."/>
            <person name="Chain P."/>
            <person name="Tindall B.J."/>
            <person name="Bristow J."/>
            <person name="Eisen J.A."/>
            <person name="Markowitz V."/>
            <person name="Hugenholtz P."/>
            <person name="Kyrpides N.C."/>
            <person name="Klenk H.P."/>
        </authorList>
    </citation>
    <scope>NUCLEOTIDE SEQUENCE [LARGE SCALE GENOMIC DNA]</scope>
    <source>
        <strain evidence="8">ATCC 29888 / DSM 43827 / JCM 3225 / NBRC 14064 / NCIMB 13271 / NRRL B-12336 / IMRU 3971 / 101</strain>
    </source>
</reference>
<dbReference type="PANTHER" id="PTHR30055">
    <property type="entry name" value="HTH-TYPE TRANSCRIPTIONAL REGULATOR RUTR"/>
    <property type="match status" value="1"/>
</dbReference>
<evidence type="ECO:0000259" key="6">
    <source>
        <dbReference type="PROSITE" id="PS50977"/>
    </source>
</evidence>
<evidence type="ECO:0000313" key="8">
    <source>
        <dbReference type="Proteomes" id="UP000002213"/>
    </source>
</evidence>
<feature type="region of interest" description="Disordered" evidence="5">
    <location>
        <begin position="45"/>
        <end position="67"/>
    </location>
</feature>
<dbReference type="AlphaFoldDB" id="C6WKY9"/>
<dbReference type="PROSITE" id="PS50977">
    <property type="entry name" value="HTH_TETR_2"/>
    <property type="match status" value="1"/>
</dbReference>
<keyword evidence="2 4" id="KW-0238">DNA-binding</keyword>
<dbReference type="HOGENOM" id="CLU_069356_40_3_11"/>
<dbReference type="InterPro" id="IPR025996">
    <property type="entry name" value="MT1864/Rv1816-like_C"/>
</dbReference>
<proteinExistence type="predicted"/>
<dbReference type="InterPro" id="IPR009057">
    <property type="entry name" value="Homeodomain-like_sf"/>
</dbReference>
<feature type="region of interest" description="Disordered" evidence="5">
    <location>
        <begin position="262"/>
        <end position="295"/>
    </location>
</feature>
<dbReference type="GO" id="GO:0003700">
    <property type="term" value="F:DNA-binding transcription factor activity"/>
    <property type="evidence" value="ECO:0007669"/>
    <property type="project" value="TreeGrafter"/>
</dbReference>
<dbReference type="InterPro" id="IPR036271">
    <property type="entry name" value="Tet_transcr_reg_TetR-rel_C_sf"/>
</dbReference>
<dbReference type="KEGG" id="ami:Amir_0782"/>
<evidence type="ECO:0000256" key="3">
    <source>
        <dbReference type="ARBA" id="ARBA00023163"/>
    </source>
</evidence>
<dbReference type="Pfam" id="PF13305">
    <property type="entry name" value="TetR_C_33"/>
    <property type="match status" value="1"/>
</dbReference>
<keyword evidence="8" id="KW-1185">Reference proteome</keyword>
<dbReference type="Gene3D" id="1.10.357.10">
    <property type="entry name" value="Tetracycline Repressor, domain 2"/>
    <property type="match status" value="1"/>
</dbReference>
<dbReference type="SUPFAM" id="SSF48498">
    <property type="entry name" value="Tetracyclin repressor-like, C-terminal domain"/>
    <property type="match status" value="1"/>
</dbReference>
<dbReference type="InterPro" id="IPR001647">
    <property type="entry name" value="HTH_TetR"/>
</dbReference>
<accession>C6WKY9</accession>
<dbReference type="PANTHER" id="PTHR30055:SF234">
    <property type="entry name" value="HTH-TYPE TRANSCRIPTIONAL REGULATOR BETI"/>
    <property type="match status" value="1"/>
</dbReference>
<protein>
    <submittedName>
        <fullName evidence="7">Transcriptional regulator, TetR family</fullName>
    </submittedName>
</protein>
<dbReference type="EMBL" id="CP001630">
    <property type="protein sequence ID" value="ACU34744.1"/>
    <property type="molecule type" value="Genomic_DNA"/>
</dbReference>
<evidence type="ECO:0000256" key="4">
    <source>
        <dbReference type="PROSITE-ProRule" id="PRU00335"/>
    </source>
</evidence>
<keyword evidence="3" id="KW-0804">Transcription</keyword>
<gene>
    <name evidence="7" type="ordered locus">Amir_0782</name>
</gene>
<evidence type="ECO:0000313" key="7">
    <source>
        <dbReference type="EMBL" id="ACU34744.1"/>
    </source>
</evidence>
<dbReference type="eggNOG" id="COG1309">
    <property type="taxonomic scope" value="Bacteria"/>
</dbReference>
<dbReference type="STRING" id="446462.Amir_0782"/>
<dbReference type="InterPro" id="IPR050109">
    <property type="entry name" value="HTH-type_TetR-like_transc_reg"/>
</dbReference>